<keyword evidence="2" id="KW-0812">Transmembrane</keyword>
<reference evidence="4 5" key="1">
    <citation type="submission" date="2018-02" db="EMBL/GenBank/DDBJ databases">
        <title>Genomic Encyclopedia of Archaeal and Bacterial Type Strains, Phase II (KMG-II): from individual species to whole genera.</title>
        <authorList>
            <person name="Goeker M."/>
        </authorList>
    </citation>
    <scope>NUCLEOTIDE SEQUENCE [LARGE SCALE GENOMIC DNA]</scope>
    <source>
        <strain evidence="4 5">DSM 21165</strain>
    </source>
</reference>
<dbReference type="Pfam" id="PF06580">
    <property type="entry name" value="His_kinase"/>
    <property type="match status" value="1"/>
</dbReference>
<organism evidence="4 5">
    <name type="scientific">Jejuia pallidilutea</name>
    <dbReference type="NCBI Taxonomy" id="504487"/>
    <lineage>
        <taxon>Bacteria</taxon>
        <taxon>Pseudomonadati</taxon>
        <taxon>Bacteroidota</taxon>
        <taxon>Flavobacteriia</taxon>
        <taxon>Flavobacteriales</taxon>
        <taxon>Flavobacteriaceae</taxon>
        <taxon>Jejuia</taxon>
    </lineage>
</organism>
<dbReference type="RefSeq" id="WP_105474635.1">
    <property type="nucleotide sequence ID" value="NZ_PVEO01000011.1"/>
</dbReference>
<dbReference type="Gene3D" id="3.30.565.10">
    <property type="entry name" value="Histidine kinase-like ATPase, C-terminal domain"/>
    <property type="match status" value="1"/>
</dbReference>
<protein>
    <submittedName>
        <fullName evidence="4">Tetratricopeptide repeat protein</fullName>
    </submittedName>
</protein>
<sequence>MRKYLCYYVFLIPTILFSQQEKLDSLLNVVKNHKKIDTTYVNKRINYSVWMFGLKPSDTAQLDFYLETLKISKALDFKKGIAKSYEFIGVYYQYVSYNPYKALDYYQKAILVADTEASLKVESIKLNTYVGSIHSEMEEFKKAIPYFKKVINQYPSIAAYDQLGSLYSKLVKNDSALYYLKKAVELERKKNHNLYLAHSLSTLAVIQSRIKKPLEATKTIEESINLLDLYGLEMVRTPIYLNASEAYLNNNDLDNAKKYGLKALSSIKTTKNPSLEKDVWNILYKLYKKQKDYEKALKAHSKFVFLKDSLVNNTRKLEVSRKQIQFEADKEKLLAQNEANHQKTLKTIAILTGIVLLILALIGFLFFKRKQKSDFLAKVSATELKALQAQMNPHFIFNSLNSINSYILKNDTEAATNYLTKFSKLIRTTLESSTEKEVLLKDDIAILENYLDIEKKRLENSFTYNIIVDDTIDVNNTLIPPLILQPFIENSIWHGIAQMEHSGHIIIEYKKEQNMLFCAVDDNGVGRQKVVKHNKQNTSLGINLTRNRIDIINAQNRTKGSLKIIDKEQGLRVEVKLPIKHAY</sequence>
<dbReference type="PANTHER" id="PTHR34220:SF7">
    <property type="entry name" value="SENSOR HISTIDINE KINASE YPDA"/>
    <property type="match status" value="1"/>
</dbReference>
<keyword evidence="2" id="KW-0472">Membrane</keyword>
<evidence type="ECO:0000256" key="2">
    <source>
        <dbReference type="SAM" id="Phobius"/>
    </source>
</evidence>
<name>A0A362WXF0_9FLAO</name>
<dbReference type="InterPro" id="IPR050640">
    <property type="entry name" value="Bact_2-comp_sensor_kinase"/>
</dbReference>
<dbReference type="AlphaFoldDB" id="A0A362WXF0"/>
<accession>A0A362WXF0</accession>
<proteinExistence type="predicted"/>
<dbReference type="SUPFAM" id="SSF48452">
    <property type="entry name" value="TPR-like"/>
    <property type="match status" value="1"/>
</dbReference>
<evidence type="ECO:0000313" key="5">
    <source>
        <dbReference type="Proteomes" id="UP000251545"/>
    </source>
</evidence>
<evidence type="ECO:0000259" key="3">
    <source>
        <dbReference type="Pfam" id="PF06580"/>
    </source>
</evidence>
<comment type="caution">
    <text evidence="4">The sequence shown here is derived from an EMBL/GenBank/DDBJ whole genome shotgun (WGS) entry which is preliminary data.</text>
</comment>
<dbReference type="PROSITE" id="PS50005">
    <property type="entry name" value="TPR"/>
    <property type="match status" value="1"/>
</dbReference>
<evidence type="ECO:0000313" key="4">
    <source>
        <dbReference type="EMBL" id="PQV46030.1"/>
    </source>
</evidence>
<feature type="domain" description="Signal transduction histidine kinase internal region" evidence="3">
    <location>
        <begin position="382"/>
        <end position="461"/>
    </location>
</feature>
<dbReference type="SUPFAM" id="SSF81901">
    <property type="entry name" value="HCP-like"/>
    <property type="match status" value="1"/>
</dbReference>
<dbReference type="GO" id="GO:0000155">
    <property type="term" value="F:phosphorelay sensor kinase activity"/>
    <property type="evidence" value="ECO:0007669"/>
    <property type="project" value="InterPro"/>
</dbReference>
<dbReference type="InterPro" id="IPR019734">
    <property type="entry name" value="TPR_rpt"/>
</dbReference>
<dbReference type="Pfam" id="PF13181">
    <property type="entry name" value="TPR_8"/>
    <property type="match status" value="3"/>
</dbReference>
<keyword evidence="1" id="KW-0802">TPR repeat</keyword>
<evidence type="ECO:0000256" key="1">
    <source>
        <dbReference type="PROSITE-ProRule" id="PRU00339"/>
    </source>
</evidence>
<dbReference type="InterPro" id="IPR010559">
    <property type="entry name" value="Sig_transdc_His_kin_internal"/>
</dbReference>
<dbReference type="GO" id="GO:0016020">
    <property type="term" value="C:membrane"/>
    <property type="evidence" value="ECO:0007669"/>
    <property type="project" value="InterPro"/>
</dbReference>
<dbReference type="PANTHER" id="PTHR34220">
    <property type="entry name" value="SENSOR HISTIDINE KINASE YPDA"/>
    <property type="match status" value="1"/>
</dbReference>
<dbReference type="SUPFAM" id="SSF55874">
    <property type="entry name" value="ATPase domain of HSP90 chaperone/DNA topoisomerase II/histidine kinase"/>
    <property type="match status" value="1"/>
</dbReference>
<dbReference type="Gene3D" id="1.25.40.10">
    <property type="entry name" value="Tetratricopeptide repeat domain"/>
    <property type="match status" value="3"/>
</dbReference>
<dbReference type="InterPro" id="IPR036890">
    <property type="entry name" value="HATPase_C_sf"/>
</dbReference>
<dbReference type="EMBL" id="PVEO01000011">
    <property type="protein sequence ID" value="PQV46030.1"/>
    <property type="molecule type" value="Genomic_DNA"/>
</dbReference>
<gene>
    <name evidence="4" type="ORF">CLV33_11181</name>
</gene>
<feature type="transmembrane region" description="Helical" evidence="2">
    <location>
        <begin position="348"/>
        <end position="367"/>
    </location>
</feature>
<feature type="repeat" description="TPR" evidence="1">
    <location>
        <begin position="157"/>
        <end position="190"/>
    </location>
</feature>
<dbReference type="CDD" id="cd12087">
    <property type="entry name" value="TM_EGFR-like"/>
    <property type="match status" value="1"/>
</dbReference>
<dbReference type="InterPro" id="IPR011990">
    <property type="entry name" value="TPR-like_helical_dom_sf"/>
</dbReference>
<dbReference type="Proteomes" id="UP000251545">
    <property type="component" value="Unassembled WGS sequence"/>
</dbReference>
<dbReference type="SMART" id="SM00028">
    <property type="entry name" value="TPR"/>
    <property type="match status" value="5"/>
</dbReference>
<keyword evidence="2" id="KW-1133">Transmembrane helix</keyword>